<dbReference type="Pfam" id="PF12955">
    <property type="entry name" value="Vps3844_C"/>
    <property type="match status" value="1"/>
</dbReference>
<keyword evidence="1" id="KW-0732">Signal</keyword>
<dbReference type="InterPro" id="IPR024382">
    <property type="entry name" value="Vps3844_C"/>
</dbReference>
<organism evidence="3 4">
    <name type="scientific">[Candida] anglica</name>
    <dbReference type="NCBI Taxonomy" id="148631"/>
    <lineage>
        <taxon>Eukaryota</taxon>
        <taxon>Fungi</taxon>
        <taxon>Dikarya</taxon>
        <taxon>Ascomycota</taxon>
        <taxon>Saccharomycotina</taxon>
        <taxon>Pichiomycetes</taxon>
        <taxon>Debaryomycetaceae</taxon>
        <taxon>Kurtzmaniella</taxon>
    </lineage>
</organism>
<evidence type="ECO:0000256" key="1">
    <source>
        <dbReference type="SAM" id="SignalP"/>
    </source>
</evidence>
<proteinExistence type="predicted"/>
<feature type="chain" id="PRO_5046570024" description="Vacuolar sorting protein Vps3844 C-terminal domain-containing protein" evidence="1">
    <location>
        <begin position="20"/>
        <end position="432"/>
    </location>
</feature>
<evidence type="ECO:0000259" key="2">
    <source>
        <dbReference type="Pfam" id="PF12955"/>
    </source>
</evidence>
<gene>
    <name evidence="3" type="ORF">CAAN4_H25114</name>
</gene>
<protein>
    <recommendedName>
        <fullName evidence="2">Vacuolar sorting protein Vps3844 C-terminal domain-containing protein</fullName>
    </recommendedName>
</protein>
<dbReference type="EMBL" id="OZ004260">
    <property type="protein sequence ID" value="CAK7922301.1"/>
    <property type="molecule type" value="Genomic_DNA"/>
</dbReference>
<keyword evidence="4" id="KW-1185">Reference proteome</keyword>
<name>A0ABP0ELZ5_9ASCO</name>
<accession>A0ABP0ELZ5</accession>
<sequence>MRLGYALLPMSLLASGVSASSDETSAAFYQLSTPSSARSPVLDTKEALIYLADKYDVSDYYNLGDNEELFDLLSNEREKQTNDQKSKLIAVINGVAHPNTLFSKNGINPTIKINSDEDSTKSLVNQVLHRFPTQYASLNRGVESNKLTEEIVLISSTSSSNEASVEHELITHFKFFNEKLLSIWKSFKTSTMERIGHQQVIQDRIQNPSTLDVINDKLFINDLSQLIHLKNVELNPENENVLFIKLNSLASLGKKAGFNSKTFEFSSQVLADFLVELSNVYELDVLVTSDHLSKEDLEQTRNSELFKRSKELEAIFERDSVKASSSGFCFSSEEACQASTSNCNSHGVCSKVKSKCWSCLCSPTFDKKKSKTTRWAGVDCGKKQISSEANLLLWTGVALLVLIAGGIKLLYEVGTESLPGVLDAATSVKKTT</sequence>
<dbReference type="PANTHER" id="PTHR36853">
    <property type="entry name" value="EXPRESSED PROTEIN"/>
    <property type="match status" value="1"/>
</dbReference>
<feature type="signal peptide" evidence="1">
    <location>
        <begin position="1"/>
        <end position="19"/>
    </location>
</feature>
<evidence type="ECO:0000313" key="3">
    <source>
        <dbReference type="EMBL" id="CAK7922301.1"/>
    </source>
</evidence>
<reference evidence="3 4" key="1">
    <citation type="submission" date="2024-01" db="EMBL/GenBank/DDBJ databases">
        <authorList>
            <consortium name="Genoscope - CEA"/>
            <person name="William W."/>
        </authorList>
    </citation>
    <scope>NUCLEOTIDE SEQUENCE [LARGE SCALE GENOMIC DNA]</scope>
    <source>
        <strain evidence="3 4">29B2s-10</strain>
    </source>
</reference>
<dbReference type="InterPro" id="IPR053065">
    <property type="entry name" value="Archenteron_Induction-Rel"/>
</dbReference>
<evidence type="ECO:0000313" key="4">
    <source>
        <dbReference type="Proteomes" id="UP001497600"/>
    </source>
</evidence>
<dbReference type="PANTHER" id="PTHR36853:SF1">
    <property type="entry name" value="DUF3844 DOMAIN-CONTAINING PROTEIN"/>
    <property type="match status" value="1"/>
</dbReference>
<feature type="domain" description="Vacuolar sorting protein Vps3844 C-terminal" evidence="2">
    <location>
        <begin position="329"/>
        <end position="424"/>
    </location>
</feature>
<dbReference type="Proteomes" id="UP001497600">
    <property type="component" value="Chromosome H"/>
</dbReference>